<keyword evidence="1" id="KW-1133">Transmembrane helix</keyword>
<name>A0AA88DLE1_FICCA</name>
<reference evidence="2" key="1">
    <citation type="submission" date="2023-07" db="EMBL/GenBank/DDBJ databases">
        <title>draft genome sequence of fig (Ficus carica).</title>
        <authorList>
            <person name="Takahashi T."/>
            <person name="Nishimura K."/>
        </authorList>
    </citation>
    <scope>NUCLEOTIDE SEQUENCE</scope>
</reference>
<accession>A0AA88DLE1</accession>
<feature type="transmembrane region" description="Helical" evidence="1">
    <location>
        <begin position="16"/>
        <end position="39"/>
    </location>
</feature>
<dbReference type="EMBL" id="BTGU01000070">
    <property type="protein sequence ID" value="GMN57405.1"/>
    <property type="molecule type" value="Genomic_DNA"/>
</dbReference>
<proteinExistence type="predicted"/>
<evidence type="ECO:0000313" key="3">
    <source>
        <dbReference type="Proteomes" id="UP001187192"/>
    </source>
</evidence>
<feature type="transmembrane region" description="Helical" evidence="1">
    <location>
        <begin position="90"/>
        <end position="111"/>
    </location>
</feature>
<comment type="caution">
    <text evidence="2">The sequence shown here is derived from an EMBL/GenBank/DDBJ whole genome shotgun (WGS) entry which is preliminary data.</text>
</comment>
<feature type="transmembrane region" description="Helical" evidence="1">
    <location>
        <begin position="59"/>
        <end position="78"/>
    </location>
</feature>
<organism evidence="2 3">
    <name type="scientific">Ficus carica</name>
    <name type="common">Common fig</name>
    <dbReference type="NCBI Taxonomy" id="3494"/>
    <lineage>
        <taxon>Eukaryota</taxon>
        <taxon>Viridiplantae</taxon>
        <taxon>Streptophyta</taxon>
        <taxon>Embryophyta</taxon>
        <taxon>Tracheophyta</taxon>
        <taxon>Spermatophyta</taxon>
        <taxon>Magnoliopsida</taxon>
        <taxon>eudicotyledons</taxon>
        <taxon>Gunneridae</taxon>
        <taxon>Pentapetalae</taxon>
        <taxon>rosids</taxon>
        <taxon>fabids</taxon>
        <taxon>Rosales</taxon>
        <taxon>Moraceae</taxon>
        <taxon>Ficeae</taxon>
        <taxon>Ficus</taxon>
    </lineage>
</organism>
<keyword evidence="1" id="KW-0472">Membrane</keyword>
<keyword evidence="1" id="KW-0812">Transmembrane</keyword>
<keyword evidence="3" id="KW-1185">Reference proteome</keyword>
<gene>
    <name evidence="2" type="ORF">TIFTF001_026503</name>
</gene>
<protein>
    <submittedName>
        <fullName evidence="2">Uncharacterized protein</fullName>
    </submittedName>
</protein>
<sequence>MDPLSSFRTLKQSPGTVFFAVPVLISWMSLVIALILAILPYENLEEGLVPALLISTPSLFRALVVALNFSFFASISTISLRQKYPRTARCCVAVAVGSSAVGIAILTWLILPACFNFGMSLYVRWSDHFLPVF</sequence>
<dbReference type="AlphaFoldDB" id="A0AA88DLE1"/>
<evidence type="ECO:0000256" key="1">
    <source>
        <dbReference type="SAM" id="Phobius"/>
    </source>
</evidence>
<evidence type="ECO:0000313" key="2">
    <source>
        <dbReference type="EMBL" id="GMN57405.1"/>
    </source>
</evidence>
<dbReference type="Proteomes" id="UP001187192">
    <property type="component" value="Unassembled WGS sequence"/>
</dbReference>